<dbReference type="Gene3D" id="3.40.30.10">
    <property type="entry name" value="Glutaredoxin"/>
    <property type="match status" value="1"/>
</dbReference>
<protein>
    <recommendedName>
        <fullName evidence="1">Glutaredoxin domain-containing protein</fullName>
    </recommendedName>
</protein>
<reference evidence="2 3" key="1">
    <citation type="journal article" date="2014" name="Nature">
        <title>An environmental bacterial taxon with a large and distinct metabolic repertoire.</title>
        <authorList>
            <person name="Wilson M.C."/>
            <person name="Mori T."/>
            <person name="Ruckert C."/>
            <person name="Uria A.R."/>
            <person name="Helf M.J."/>
            <person name="Takada K."/>
            <person name="Gernert C."/>
            <person name="Steffens U.A."/>
            <person name="Heycke N."/>
            <person name="Schmitt S."/>
            <person name="Rinke C."/>
            <person name="Helfrich E.J."/>
            <person name="Brachmann A.O."/>
            <person name="Gurgui C."/>
            <person name="Wakimoto T."/>
            <person name="Kracht M."/>
            <person name="Crusemann M."/>
            <person name="Hentschel U."/>
            <person name="Abe I."/>
            <person name="Matsunaga S."/>
            <person name="Kalinowski J."/>
            <person name="Takeyama H."/>
            <person name="Piel J."/>
        </authorList>
    </citation>
    <scope>NUCLEOTIDE SEQUENCE [LARGE SCALE GENOMIC DNA]</scope>
    <source>
        <strain evidence="3">TSY2</strain>
    </source>
</reference>
<sequence>MEYLSQKGVPYTEKNVARDPEAVQELVSMGLRSLPVIVIGEERLSGYNPAAIDAALAS</sequence>
<comment type="caution">
    <text evidence="2">The sequence shown here is derived from an EMBL/GenBank/DDBJ whole genome shotgun (WGS) entry which is preliminary data.</text>
</comment>
<proteinExistence type="predicted"/>
<dbReference type="EMBL" id="AZHX01002431">
    <property type="protein sequence ID" value="ETW94666.1"/>
    <property type="molecule type" value="Genomic_DNA"/>
</dbReference>
<dbReference type="InterPro" id="IPR036249">
    <property type="entry name" value="Thioredoxin-like_sf"/>
</dbReference>
<name>W4LBG8_9BACT</name>
<dbReference type="HOGENOM" id="CLU_026126_9_3_7"/>
<gene>
    <name evidence="2" type="ORF">ETSY2_49440</name>
</gene>
<dbReference type="SUPFAM" id="SSF52833">
    <property type="entry name" value="Thioredoxin-like"/>
    <property type="match status" value="1"/>
</dbReference>
<evidence type="ECO:0000313" key="2">
    <source>
        <dbReference type="EMBL" id="ETW94666.1"/>
    </source>
</evidence>
<dbReference type="Proteomes" id="UP000019140">
    <property type="component" value="Unassembled WGS sequence"/>
</dbReference>
<evidence type="ECO:0000313" key="3">
    <source>
        <dbReference type="Proteomes" id="UP000019140"/>
    </source>
</evidence>
<dbReference type="AlphaFoldDB" id="W4LBG8"/>
<dbReference type="CDD" id="cd02976">
    <property type="entry name" value="NrdH"/>
    <property type="match status" value="1"/>
</dbReference>
<keyword evidence="3" id="KW-1185">Reference proteome</keyword>
<evidence type="ECO:0000259" key="1">
    <source>
        <dbReference type="Pfam" id="PF00462"/>
    </source>
</evidence>
<accession>W4LBG8</accession>
<feature type="domain" description="Glutaredoxin" evidence="1">
    <location>
        <begin position="2"/>
        <end position="42"/>
    </location>
</feature>
<dbReference type="Pfam" id="PF00462">
    <property type="entry name" value="Glutaredoxin"/>
    <property type="match status" value="1"/>
</dbReference>
<dbReference type="InterPro" id="IPR002109">
    <property type="entry name" value="Glutaredoxin"/>
</dbReference>
<organism evidence="2 3">
    <name type="scientific">Candidatus Entotheonella gemina</name>
    <dbReference type="NCBI Taxonomy" id="1429439"/>
    <lineage>
        <taxon>Bacteria</taxon>
        <taxon>Pseudomonadati</taxon>
        <taxon>Nitrospinota/Tectimicrobiota group</taxon>
        <taxon>Candidatus Tectimicrobiota</taxon>
        <taxon>Candidatus Entotheonellia</taxon>
        <taxon>Candidatus Entotheonellales</taxon>
        <taxon>Candidatus Entotheonellaceae</taxon>
        <taxon>Candidatus Entotheonella</taxon>
    </lineage>
</organism>